<organism evidence="1 2">
    <name type="scientific">Mycobacterium lentiflavum</name>
    <dbReference type="NCBI Taxonomy" id="141349"/>
    <lineage>
        <taxon>Bacteria</taxon>
        <taxon>Bacillati</taxon>
        <taxon>Actinomycetota</taxon>
        <taxon>Actinomycetes</taxon>
        <taxon>Mycobacteriales</taxon>
        <taxon>Mycobacteriaceae</taxon>
        <taxon>Mycobacterium</taxon>
        <taxon>Mycobacterium simiae complex</taxon>
    </lineage>
</organism>
<reference evidence="1 2" key="1">
    <citation type="submission" date="2015-03" db="EMBL/GenBank/DDBJ databases">
        <authorList>
            <person name="Urmite Genomes"/>
        </authorList>
    </citation>
    <scope>NUCLEOTIDE SEQUENCE [LARGE SCALE GENOMIC DNA]</scope>
    <source>
        <strain evidence="1 2">CSUR P1491</strain>
    </source>
</reference>
<name>A0A0E4GVC4_MYCLN</name>
<dbReference type="EMBL" id="CTEE01000001">
    <property type="protein sequence ID" value="CQD04660.1"/>
    <property type="molecule type" value="Genomic_DNA"/>
</dbReference>
<gene>
    <name evidence="1" type="ORF">BN1232_00735</name>
</gene>
<dbReference type="Proteomes" id="UP000199251">
    <property type="component" value="Unassembled WGS sequence"/>
</dbReference>
<evidence type="ECO:0000313" key="2">
    <source>
        <dbReference type="Proteomes" id="UP000199251"/>
    </source>
</evidence>
<dbReference type="AlphaFoldDB" id="A0A0E4GVC4"/>
<proteinExistence type="predicted"/>
<evidence type="ECO:0000313" key="1">
    <source>
        <dbReference type="EMBL" id="CQD04660.1"/>
    </source>
</evidence>
<evidence type="ECO:0008006" key="3">
    <source>
        <dbReference type="Google" id="ProtNLM"/>
    </source>
</evidence>
<accession>A0A0E4GVC4</accession>
<sequence>MRPATLIASVRTLTFRNTTAATYLDISCSEKDLFPEFDDVIADILRCIASSEMPASDASAALARLRRLFRSRLSRGLGHEAKLGLFAELSVLHALLSSGCISVENWRGPLREPHDFECPSRCVEVKALSEQGDGFIVHGWEQLDTHDDRPLVLALVIVVPDPDGLTVGELVSEVGKVTDSASVLNSRLIAAGWDVNGSDDDSDRFSLGPTFVVPVSESVPRLIPAMLLDAAAPEGLSDLRYRVSLDSVIPFTVASSLQALADSEV</sequence>
<dbReference type="Pfam" id="PF14390">
    <property type="entry name" value="DUF4420"/>
    <property type="match status" value="1"/>
</dbReference>
<dbReference type="STRING" id="141349.BN1232_00735"/>
<dbReference type="InterPro" id="IPR025534">
    <property type="entry name" value="DUF4420"/>
</dbReference>
<protein>
    <recommendedName>
        <fullName evidence="3">PD-(D/E)XK motif protein</fullName>
    </recommendedName>
</protein>